<dbReference type="SUPFAM" id="SSF53335">
    <property type="entry name" value="S-adenosyl-L-methionine-dependent methyltransferases"/>
    <property type="match status" value="1"/>
</dbReference>
<name>A0A812E5B9_ACAPH</name>
<dbReference type="InterPro" id="IPR029063">
    <property type="entry name" value="SAM-dependent_MTases_sf"/>
</dbReference>
<dbReference type="Proteomes" id="UP000597762">
    <property type="component" value="Unassembled WGS sequence"/>
</dbReference>
<sequence>MKNGDKDISTKPIVHPVAVGGFNKKTASLYDARRPEYSSEAVDAVLKYMDLDNLQPLENLSADILELGAGTGKFTKSIHSKIKKSVKYLATDPMEGFLEQAKMNCPNIATRVCLAEDLPFPDSSIRLVVAAQCFHWFASDTSLQEIHRILVPGGKFICLWNNRDVFYSLD</sequence>
<protein>
    <recommendedName>
        <fullName evidence="4">Methyltransferase type 11 domain-containing protein</fullName>
    </recommendedName>
</protein>
<evidence type="ECO:0000313" key="5">
    <source>
        <dbReference type="EMBL" id="CAE1317531.1"/>
    </source>
</evidence>
<dbReference type="PANTHER" id="PTHR44942">
    <property type="entry name" value="METHYLTRANSF_11 DOMAIN-CONTAINING PROTEIN"/>
    <property type="match status" value="1"/>
</dbReference>
<dbReference type="AlphaFoldDB" id="A0A812E5B9"/>
<comment type="caution">
    <text evidence="5">The sequence shown here is derived from an EMBL/GenBank/DDBJ whole genome shotgun (WGS) entry which is preliminary data.</text>
</comment>
<evidence type="ECO:0000256" key="2">
    <source>
        <dbReference type="ARBA" id="ARBA00022603"/>
    </source>
</evidence>
<dbReference type="GO" id="GO:0008757">
    <property type="term" value="F:S-adenosylmethionine-dependent methyltransferase activity"/>
    <property type="evidence" value="ECO:0007669"/>
    <property type="project" value="InterPro"/>
</dbReference>
<dbReference type="CDD" id="cd02440">
    <property type="entry name" value="AdoMet_MTases"/>
    <property type="match status" value="1"/>
</dbReference>
<comment type="similarity">
    <text evidence="1">Belongs to the methyltransferase superfamily.</text>
</comment>
<dbReference type="Gene3D" id="3.40.50.150">
    <property type="entry name" value="Vaccinia Virus protein VP39"/>
    <property type="match status" value="1"/>
</dbReference>
<keyword evidence="6" id="KW-1185">Reference proteome</keyword>
<accession>A0A812E5B9</accession>
<proteinExistence type="inferred from homology"/>
<dbReference type="PANTHER" id="PTHR44942:SF4">
    <property type="entry name" value="METHYLTRANSFERASE TYPE 11 DOMAIN-CONTAINING PROTEIN"/>
    <property type="match status" value="1"/>
</dbReference>
<keyword evidence="3" id="KW-0808">Transferase</keyword>
<dbReference type="EMBL" id="CAHIKZ030004942">
    <property type="protein sequence ID" value="CAE1317531.1"/>
    <property type="molecule type" value="Genomic_DNA"/>
</dbReference>
<dbReference type="InterPro" id="IPR051052">
    <property type="entry name" value="Diverse_substrate_MTase"/>
</dbReference>
<keyword evidence="2" id="KW-0489">Methyltransferase</keyword>
<dbReference type="GO" id="GO:0032259">
    <property type="term" value="P:methylation"/>
    <property type="evidence" value="ECO:0007669"/>
    <property type="project" value="UniProtKB-KW"/>
</dbReference>
<dbReference type="OrthoDB" id="506498at2759"/>
<dbReference type="InterPro" id="IPR013216">
    <property type="entry name" value="Methyltransf_11"/>
</dbReference>
<gene>
    <name evidence="5" type="ORF">SPHA_68096</name>
</gene>
<dbReference type="Pfam" id="PF08241">
    <property type="entry name" value="Methyltransf_11"/>
    <property type="match status" value="1"/>
</dbReference>
<evidence type="ECO:0000256" key="1">
    <source>
        <dbReference type="ARBA" id="ARBA00008361"/>
    </source>
</evidence>
<reference evidence="5" key="1">
    <citation type="submission" date="2021-01" db="EMBL/GenBank/DDBJ databases">
        <authorList>
            <person name="Li R."/>
            <person name="Bekaert M."/>
        </authorList>
    </citation>
    <scope>NUCLEOTIDE SEQUENCE</scope>
    <source>
        <strain evidence="5">Farmed</strain>
    </source>
</reference>
<organism evidence="5 6">
    <name type="scientific">Acanthosepion pharaonis</name>
    <name type="common">Pharaoh cuttlefish</name>
    <name type="synonym">Sepia pharaonis</name>
    <dbReference type="NCBI Taxonomy" id="158019"/>
    <lineage>
        <taxon>Eukaryota</taxon>
        <taxon>Metazoa</taxon>
        <taxon>Spiralia</taxon>
        <taxon>Lophotrochozoa</taxon>
        <taxon>Mollusca</taxon>
        <taxon>Cephalopoda</taxon>
        <taxon>Coleoidea</taxon>
        <taxon>Decapodiformes</taxon>
        <taxon>Sepiida</taxon>
        <taxon>Sepiina</taxon>
        <taxon>Sepiidae</taxon>
        <taxon>Acanthosepion</taxon>
    </lineage>
</organism>
<evidence type="ECO:0000256" key="3">
    <source>
        <dbReference type="ARBA" id="ARBA00022679"/>
    </source>
</evidence>
<feature type="domain" description="Methyltransferase type 11" evidence="4">
    <location>
        <begin position="65"/>
        <end position="158"/>
    </location>
</feature>
<evidence type="ECO:0000313" key="6">
    <source>
        <dbReference type="Proteomes" id="UP000597762"/>
    </source>
</evidence>
<evidence type="ECO:0000259" key="4">
    <source>
        <dbReference type="Pfam" id="PF08241"/>
    </source>
</evidence>